<keyword evidence="1" id="KW-0805">Transcription regulation</keyword>
<evidence type="ECO:0000313" key="6">
    <source>
        <dbReference type="Proteomes" id="UP000515237"/>
    </source>
</evidence>
<dbReference type="PROSITE" id="PS00356">
    <property type="entry name" value="HTH_LACI_1"/>
    <property type="match status" value="1"/>
</dbReference>
<dbReference type="CDD" id="cd01392">
    <property type="entry name" value="HTH_LacI"/>
    <property type="match status" value="1"/>
</dbReference>
<evidence type="ECO:0000259" key="4">
    <source>
        <dbReference type="PROSITE" id="PS50932"/>
    </source>
</evidence>
<reference evidence="5 6" key="1">
    <citation type="journal article" date="2018" name="Int. J. Syst. Evol. Microbiol.">
        <title>Adhaeribacter swui sp. nov., isolated from wet mud.</title>
        <authorList>
            <person name="Kim D.U."/>
            <person name="Kim K.W."/>
            <person name="Kang M.S."/>
            <person name="Kim J.Y."/>
            <person name="Jang J.H."/>
            <person name="Kim M.K."/>
        </authorList>
    </citation>
    <scope>NUCLEOTIDE SEQUENCE [LARGE SCALE GENOMIC DNA]</scope>
    <source>
        <strain evidence="5 6">KCTC 52873</strain>
    </source>
</reference>
<dbReference type="PANTHER" id="PTHR30146">
    <property type="entry name" value="LACI-RELATED TRANSCRIPTIONAL REPRESSOR"/>
    <property type="match status" value="1"/>
</dbReference>
<dbReference type="KEGG" id="aswu:HUW51_17910"/>
<evidence type="ECO:0000256" key="1">
    <source>
        <dbReference type="ARBA" id="ARBA00023015"/>
    </source>
</evidence>
<evidence type="ECO:0000313" key="5">
    <source>
        <dbReference type="EMBL" id="QNF34509.1"/>
    </source>
</evidence>
<feature type="domain" description="HTH lacI-type" evidence="4">
    <location>
        <begin position="6"/>
        <end position="60"/>
    </location>
</feature>
<dbReference type="GO" id="GO:0003700">
    <property type="term" value="F:DNA-binding transcription factor activity"/>
    <property type="evidence" value="ECO:0007669"/>
    <property type="project" value="TreeGrafter"/>
</dbReference>
<dbReference type="Gene3D" id="3.40.50.2300">
    <property type="match status" value="2"/>
</dbReference>
<dbReference type="SMART" id="SM00354">
    <property type="entry name" value="HTH_LACI"/>
    <property type="match status" value="1"/>
</dbReference>
<gene>
    <name evidence="5" type="ORF">HUW51_17910</name>
</gene>
<evidence type="ECO:0000256" key="3">
    <source>
        <dbReference type="ARBA" id="ARBA00023163"/>
    </source>
</evidence>
<dbReference type="PANTHER" id="PTHR30146:SF144">
    <property type="entry name" value="LACI-FAMILY TRANSCRIPTION REGULATOR"/>
    <property type="match status" value="1"/>
</dbReference>
<dbReference type="GO" id="GO:0000976">
    <property type="term" value="F:transcription cis-regulatory region binding"/>
    <property type="evidence" value="ECO:0007669"/>
    <property type="project" value="TreeGrafter"/>
</dbReference>
<evidence type="ECO:0000256" key="2">
    <source>
        <dbReference type="ARBA" id="ARBA00023125"/>
    </source>
</evidence>
<keyword evidence="3" id="KW-0804">Transcription</keyword>
<sequence length="357" mass="40334">MEKKNIRIKDIAQLAGVSIGTVDRVLHNRGKVSEEALQKVLSTLREIDYKPNLIARTLGTKKVFRIAVIIPDPAQDEYWAQAHLGIQHAAVEWNQYDVKVETYFFDLYHHESFLQLTQAAHVNKPDGIVLAPIFYHEALHFLHQCQASKIPFVIFNTNLPEIHPLSFIGQNLFDSGRVAAELMSLGQTAPGAFTVLHVNEASENSIHLLDKQKGFEHFFKVKNQPDFKISALDINETEENQLQEHLQILLSDAEIKGLFVTTSKGTAAIAAILKKLNRTDIRLIGYDLLPENIQHLQAGTIDFLINQNSRHQTFLGIQHLANYLFLKKEPPATNLLPLEIISRENLNSYLGSALPQF</sequence>
<dbReference type="InterPro" id="IPR028082">
    <property type="entry name" value="Peripla_BP_I"/>
</dbReference>
<protein>
    <submittedName>
        <fullName evidence="5">LacI family DNA-binding transcriptional regulator</fullName>
    </submittedName>
</protein>
<dbReference type="SUPFAM" id="SSF53822">
    <property type="entry name" value="Periplasmic binding protein-like I"/>
    <property type="match status" value="1"/>
</dbReference>
<dbReference type="InterPro" id="IPR025997">
    <property type="entry name" value="SBP_2_dom"/>
</dbReference>
<dbReference type="SUPFAM" id="SSF47413">
    <property type="entry name" value="lambda repressor-like DNA-binding domains"/>
    <property type="match status" value="1"/>
</dbReference>
<dbReference type="EMBL" id="CP055156">
    <property type="protein sequence ID" value="QNF34509.1"/>
    <property type="molecule type" value="Genomic_DNA"/>
</dbReference>
<dbReference type="InterPro" id="IPR000843">
    <property type="entry name" value="HTH_LacI"/>
</dbReference>
<dbReference type="Gene3D" id="1.10.260.40">
    <property type="entry name" value="lambda repressor-like DNA-binding domains"/>
    <property type="match status" value="1"/>
</dbReference>
<dbReference type="RefSeq" id="WP_185270987.1">
    <property type="nucleotide sequence ID" value="NZ_CP055156.1"/>
</dbReference>
<accession>A0A7G7GBH5</accession>
<name>A0A7G7GBH5_9BACT</name>
<proteinExistence type="predicted"/>
<dbReference type="AlphaFoldDB" id="A0A7G7GBH5"/>
<keyword evidence="2 5" id="KW-0238">DNA-binding</keyword>
<dbReference type="Pfam" id="PF00356">
    <property type="entry name" value="LacI"/>
    <property type="match status" value="1"/>
</dbReference>
<keyword evidence="6" id="KW-1185">Reference proteome</keyword>
<dbReference type="InterPro" id="IPR010982">
    <property type="entry name" value="Lambda_DNA-bd_dom_sf"/>
</dbReference>
<organism evidence="5 6">
    <name type="scientific">Adhaeribacter swui</name>
    <dbReference type="NCBI Taxonomy" id="2086471"/>
    <lineage>
        <taxon>Bacteria</taxon>
        <taxon>Pseudomonadati</taxon>
        <taxon>Bacteroidota</taxon>
        <taxon>Cytophagia</taxon>
        <taxon>Cytophagales</taxon>
        <taxon>Hymenobacteraceae</taxon>
        <taxon>Adhaeribacter</taxon>
    </lineage>
</organism>
<dbReference type="Proteomes" id="UP000515237">
    <property type="component" value="Chromosome"/>
</dbReference>
<dbReference type="PROSITE" id="PS50932">
    <property type="entry name" value="HTH_LACI_2"/>
    <property type="match status" value="1"/>
</dbReference>
<dbReference type="Pfam" id="PF13407">
    <property type="entry name" value="Peripla_BP_4"/>
    <property type="match status" value="1"/>
</dbReference>